<evidence type="ECO:0000313" key="1">
    <source>
        <dbReference type="EMBL" id="MDF8332049.1"/>
    </source>
</evidence>
<dbReference type="InterPro" id="IPR007460">
    <property type="entry name" value="BrnT_toxin"/>
</dbReference>
<dbReference type="EMBL" id="JAROCY010000002">
    <property type="protein sequence ID" value="MDF8332049.1"/>
    <property type="molecule type" value="Genomic_DNA"/>
</dbReference>
<dbReference type="RefSeq" id="WP_277275214.1">
    <property type="nucleotide sequence ID" value="NZ_JAROCY010000002.1"/>
</dbReference>
<dbReference type="Pfam" id="PF04365">
    <property type="entry name" value="BrnT_toxin"/>
    <property type="match status" value="1"/>
</dbReference>
<comment type="caution">
    <text evidence="1">The sequence shown here is derived from an EMBL/GenBank/DDBJ whole genome shotgun (WGS) entry which is preliminary data.</text>
</comment>
<dbReference type="Gene3D" id="3.10.450.530">
    <property type="entry name" value="Ribonuclease toxin, BrnT, of type II toxin-antitoxin system"/>
    <property type="match status" value="1"/>
</dbReference>
<reference evidence="1 2" key="1">
    <citation type="submission" date="2023-03" db="EMBL/GenBank/DDBJ databases">
        <title>Novosphingobium cyanobacteriorum sp. nov., isolated from a eutrophic reservoir during the Microcystis bloom period.</title>
        <authorList>
            <person name="Kang M."/>
            <person name="Le V."/>
            <person name="Ko S.-R."/>
            <person name="Lee S.-A."/>
            <person name="Ahn C.-Y."/>
        </authorList>
    </citation>
    <scope>NUCLEOTIDE SEQUENCE [LARGE SCALE GENOMIC DNA]</scope>
    <source>
        <strain evidence="1 2">HBC54</strain>
    </source>
</reference>
<organism evidence="1 2">
    <name type="scientific">Novosphingobium cyanobacteriorum</name>
    <dbReference type="NCBI Taxonomy" id="3024215"/>
    <lineage>
        <taxon>Bacteria</taxon>
        <taxon>Pseudomonadati</taxon>
        <taxon>Pseudomonadota</taxon>
        <taxon>Alphaproteobacteria</taxon>
        <taxon>Sphingomonadales</taxon>
        <taxon>Sphingomonadaceae</taxon>
        <taxon>Novosphingobium</taxon>
    </lineage>
</organism>
<dbReference type="InterPro" id="IPR038573">
    <property type="entry name" value="BrnT_sf"/>
</dbReference>
<proteinExistence type="predicted"/>
<accession>A0ABT6CDP9</accession>
<dbReference type="Proteomes" id="UP001222770">
    <property type="component" value="Unassembled WGS sequence"/>
</dbReference>
<protein>
    <submittedName>
        <fullName evidence="1">BrnT family toxin</fullName>
    </submittedName>
</protein>
<name>A0ABT6CDP9_9SPHN</name>
<keyword evidence="2" id="KW-1185">Reference proteome</keyword>
<evidence type="ECO:0000313" key="2">
    <source>
        <dbReference type="Proteomes" id="UP001222770"/>
    </source>
</evidence>
<sequence length="104" mass="11743">MQRSQIAGFDWDEGNRTKCQKHGVTLAEIEAVFRHPHRIMPDTAHSDAETRFLAVGSGGGPRPVFLAFTLRQVDGATHIRPISARYMHRKEIEHYEQAAPPSDH</sequence>
<gene>
    <name evidence="1" type="ORF">POM99_02440</name>
</gene>